<reference evidence="8" key="2">
    <citation type="submission" date="2020-09" db="EMBL/GenBank/DDBJ databases">
        <title>Reference genome assembly for Australian Ascochyta lentis isolate Al4.</title>
        <authorList>
            <person name="Lee R.C."/>
            <person name="Farfan-Caceres L.M."/>
            <person name="Debler J.W."/>
            <person name="Williams A.H."/>
            <person name="Henares B.M."/>
        </authorList>
    </citation>
    <scope>NUCLEOTIDE SEQUENCE</scope>
    <source>
        <strain evidence="8">Al4</strain>
    </source>
</reference>
<accession>A0A8H7IU50</accession>
<dbReference type="GO" id="GO:0008270">
    <property type="term" value="F:zinc ion binding"/>
    <property type="evidence" value="ECO:0007669"/>
    <property type="project" value="InterPro"/>
</dbReference>
<gene>
    <name evidence="8" type="ORF">EKO04_011518</name>
</gene>
<dbReference type="CDD" id="cd00067">
    <property type="entry name" value="GAL4"/>
    <property type="match status" value="1"/>
</dbReference>
<dbReference type="InterPro" id="IPR051127">
    <property type="entry name" value="Fungal_SecMet_Regulators"/>
</dbReference>
<evidence type="ECO:0000256" key="3">
    <source>
        <dbReference type="ARBA" id="ARBA00023125"/>
    </source>
</evidence>
<dbReference type="Pfam" id="PF04082">
    <property type="entry name" value="Fungal_trans"/>
    <property type="match status" value="1"/>
</dbReference>
<keyword evidence="4" id="KW-0804">Transcription</keyword>
<dbReference type="Proteomes" id="UP000651452">
    <property type="component" value="Unassembled WGS sequence"/>
</dbReference>
<feature type="compositionally biased region" description="Polar residues" evidence="6">
    <location>
        <begin position="1"/>
        <end position="16"/>
    </location>
</feature>
<dbReference type="GO" id="GO:0003677">
    <property type="term" value="F:DNA binding"/>
    <property type="evidence" value="ECO:0007669"/>
    <property type="project" value="UniProtKB-KW"/>
</dbReference>
<evidence type="ECO:0000256" key="2">
    <source>
        <dbReference type="ARBA" id="ARBA00023015"/>
    </source>
</evidence>
<name>A0A8H7IU50_9PLEO</name>
<feature type="domain" description="Zn(2)-C6 fungal-type" evidence="7">
    <location>
        <begin position="39"/>
        <end position="68"/>
    </location>
</feature>
<dbReference type="PANTHER" id="PTHR47424">
    <property type="entry name" value="REGULATORY PROTEIN GAL4"/>
    <property type="match status" value="1"/>
</dbReference>
<keyword evidence="5" id="KW-0539">Nucleus</keyword>
<dbReference type="EMBL" id="RZGK01000023">
    <property type="protein sequence ID" value="KAF9690650.1"/>
    <property type="molecule type" value="Genomic_DNA"/>
</dbReference>
<dbReference type="GO" id="GO:0006351">
    <property type="term" value="P:DNA-templated transcription"/>
    <property type="evidence" value="ECO:0007669"/>
    <property type="project" value="InterPro"/>
</dbReference>
<dbReference type="PROSITE" id="PS50048">
    <property type="entry name" value="ZN2_CY6_FUNGAL_2"/>
    <property type="match status" value="1"/>
</dbReference>
<keyword evidence="3" id="KW-0238">DNA-binding</keyword>
<dbReference type="OrthoDB" id="3266505at2759"/>
<comment type="caution">
    <text evidence="8">The sequence shown here is derived from an EMBL/GenBank/DDBJ whole genome shotgun (WGS) entry which is preliminary data.</text>
</comment>
<evidence type="ECO:0000256" key="6">
    <source>
        <dbReference type="SAM" id="MobiDB-lite"/>
    </source>
</evidence>
<dbReference type="CDD" id="cd12148">
    <property type="entry name" value="fungal_TF_MHR"/>
    <property type="match status" value="1"/>
</dbReference>
<feature type="region of interest" description="Disordered" evidence="6">
    <location>
        <begin position="1"/>
        <end position="30"/>
    </location>
</feature>
<keyword evidence="2" id="KW-0805">Transcription regulation</keyword>
<keyword evidence="1" id="KW-0479">Metal-binding</keyword>
<organism evidence="8 9">
    <name type="scientific">Ascochyta lentis</name>
    <dbReference type="NCBI Taxonomy" id="205686"/>
    <lineage>
        <taxon>Eukaryota</taxon>
        <taxon>Fungi</taxon>
        <taxon>Dikarya</taxon>
        <taxon>Ascomycota</taxon>
        <taxon>Pezizomycotina</taxon>
        <taxon>Dothideomycetes</taxon>
        <taxon>Pleosporomycetidae</taxon>
        <taxon>Pleosporales</taxon>
        <taxon>Pleosporineae</taxon>
        <taxon>Didymellaceae</taxon>
        <taxon>Ascochyta</taxon>
    </lineage>
</organism>
<dbReference type="SMART" id="SM00066">
    <property type="entry name" value="GAL4"/>
    <property type="match status" value="1"/>
</dbReference>
<dbReference type="PANTHER" id="PTHR47424:SF3">
    <property type="entry name" value="REGULATORY PROTEIN GAL4"/>
    <property type="match status" value="1"/>
</dbReference>
<dbReference type="SMART" id="SM00906">
    <property type="entry name" value="Fungal_trans"/>
    <property type="match status" value="1"/>
</dbReference>
<proteinExistence type="predicted"/>
<evidence type="ECO:0000313" key="9">
    <source>
        <dbReference type="Proteomes" id="UP000651452"/>
    </source>
</evidence>
<evidence type="ECO:0000313" key="8">
    <source>
        <dbReference type="EMBL" id="KAF9690650.1"/>
    </source>
</evidence>
<dbReference type="InterPro" id="IPR001138">
    <property type="entry name" value="Zn2Cys6_DnaBD"/>
</dbReference>
<dbReference type="Gene3D" id="4.10.240.10">
    <property type="entry name" value="Zn(2)-C6 fungal-type DNA-binding domain"/>
    <property type="match status" value="1"/>
</dbReference>
<evidence type="ECO:0000256" key="5">
    <source>
        <dbReference type="ARBA" id="ARBA00023242"/>
    </source>
</evidence>
<feature type="region of interest" description="Disordered" evidence="6">
    <location>
        <begin position="632"/>
        <end position="653"/>
    </location>
</feature>
<dbReference type="InterPro" id="IPR036864">
    <property type="entry name" value="Zn2-C6_fun-type_DNA-bd_sf"/>
</dbReference>
<dbReference type="AlphaFoldDB" id="A0A8H7IU50"/>
<dbReference type="Pfam" id="PF00172">
    <property type="entry name" value="Zn_clus"/>
    <property type="match status" value="1"/>
</dbReference>
<dbReference type="InterPro" id="IPR007219">
    <property type="entry name" value="XnlR_reg_dom"/>
</dbReference>
<evidence type="ECO:0000256" key="1">
    <source>
        <dbReference type="ARBA" id="ARBA00022723"/>
    </source>
</evidence>
<sequence length="653" mass="72222">MDYHTNSASDGQNASSKRLPVNPRRHKVAPEQRKRVVRACNACNNRRVKCSGGQPCERCIQTSRECEYTASDTDRNSLKDELKRLRTRCSDLEEGLKTIAPHQAPGLLQQLDRGEPPNWASVVPYPELALNVDEAEESGGRLLYDPYGTVRYLGGSSGATFLDQLKQFMLTLTVPLAPTLESGDGSAFVASIGHYQTFDSRPLPNPNVDALWLPSRSEMALMLHDLRQYIQDGNGAFISGGIHWWGDLTSVPTPPARSTSMVALTTTDTHRHLAFYHVCFALSLTLVHTSLRPANKQSGEAYFKRARVLLGNPLDSVRFSLSDVPALTLMAHYLIEVNRRDAAYMHTADEASKRTFWTLYIMDRWISMLMGRPPVIPDETIRLPLPVDAPSMPPSAGLCANVELSRITGYVVCETSGIAPRIPRAVGSAANVDAALRMLHDWHSRLPAVLQIPAEQSLLDPACCTLHMYYNQLIILATRPVLFATIKNVVAQQGFEGLGSSEGPLHGTHSRACIEAAQRNLHLSRLMGSTNRTWLQSGLHFLFNAAVVLLLSRISYAWEEGVPSDRAAEGPFASDISFAIQVFEHAARIGTNYPRDCCRVLHDLKALTDRYVSVPKSRQRVSVQNLDLTATRPAPSHASERLEYIPGDELDAN</sequence>
<dbReference type="SUPFAM" id="SSF57701">
    <property type="entry name" value="Zn2/Cys6 DNA-binding domain"/>
    <property type="match status" value="1"/>
</dbReference>
<protein>
    <recommendedName>
        <fullName evidence="7">Zn(2)-C6 fungal-type domain-containing protein</fullName>
    </recommendedName>
</protein>
<reference evidence="8" key="1">
    <citation type="submission" date="2018-12" db="EMBL/GenBank/DDBJ databases">
        <authorList>
            <person name="Syme R.A."/>
            <person name="Farfan-Caceres L."/>
            <person name="Lichtenzveig J."/>
        </authorList>
    </citation>
    <scope>NUCLEOTIDE SEQUENCE</scope>
    <source>
        <strain evidence="8">Al4</strain>
    </source>
</reference>
<keyword evidence="9" id="KW-1185">Reference proteome</keyword>
<evidence type="ECO:0000256" key="4">
    <source>
        <dbReference type="ARBA" id="ARBA00023163"/>
    </source>
</evidence>
<dbReference type="GO" id="GO:0000981">
    <property type="term" value="F:DNA-binding transcription factor activity, RNA polymerase II-specific"/>
    <property type="evidence" value="ECO:0007669"/>
    <property type="project" value="InterPro"/>
</dbReference>
<evidence type="ECO:0000259" key="7">
    <source>
        <dbReference type="PROSITE" id="PS50048"/>
    </source>
</evidence>